<dbReference type="SUPFAM" id="SSF117281">
    <property type="entry name" value="Kelch motif"/>
    <property type="match status" value="1"/>
</dbReference>
<proteinExistence type="predicted"/>
<gene>
    <name evidence="3" type="ORF">C1645_794410</name>
</gene>
<keyword evidence="2" id="KW-0677">Repeat</keyword>
<dbReference type="AlphaFoldDB" id="A0A397S1N9"/>
<dbReference type="EMBL" id="QKYT01001310">
    <property type="protein sequence ID" value="RIA79422.1"/>
    <property type="molecule type" value="Genomic_DNA"/>
</dbReference>
<dbReference type="PANTHER" id="PTHR46093">
    <property type="entry name" value="ACYL-COA-BINDING DOMAIN-CONTAINING PROTEIN 5"/>
    <property type="match status" value="1"/>
</dbReference>
<evidence type="ECO:0000256" key="2">
    <source>
        <dbReference type="ARBA" id="ARBA00022737"/>
    </source>
</evidence>
<sequence>MYDITTYKDSFTSLLYTFNVTSQQWSIPQIQGKSPTRRRNMKSIIDDSGIIYIFGGYFIVPTTPQQDMFNDMIKIDTNTLTLSFGSTQNGPSRRCAYTATLLPNGIIVYIGGYKVDGDSIVNINEVYLYNTKLDSWSMMV</sequence>
<comment type="caution">
    <text evidence="3">The sequence shown here is derived from an EMBL/GenBank/DDBJ whole genome shotgun (WGS) entry which is preliminary data.</text>
</comment>
<evidence type="ECO:0008006" key="5">
    <source>
        <dbReference type="Google" id="ProtNLM"/>
    </source>
</evidence>
<dbReference type="Gene3D" id="2.120.10.80">
    <property type="entry name" value="Kelch-type beta propeller"/>
    <property type="match status" value="1"/>
</dbReference>
<dbReference type="OrthoDB" id="432528at2759"/>
<name>A0A397S1N9_9GLOM</name>
<dbReference type="Pfam" id="PF24681">
    <property type="entry name" value="Kelch_KLHDC2_KLHL20_DRC7"/>
    <property type="match status" value="1"/>
</dbReference>
<keyword evidence="1" id="KW-0880">Kelch repeat</keyword>
<evidence type="ECO:0000256" key="1">
    <source>
        <dbReference type="ARBA" id="ARBA00022441"/>
    </source>
</evidence>
<evidence type="ECO:0000313" key="3">
    <source>
        <dbReference type="EMBL" id="RIA79422.1"/>
    </source>
</evidence>
<accession>A0A397S1N9</accession>
<dbReference type="Proteomes" id="UP000265703">
    <property type="component" value="Unassembled WGS sequence"/>
</dbReference>
<feature type="non-terminal residue" evidence="3">
    <location>
        <position position="140"/>
    </location>
</feature>
<evidence type="ECO:0000313" key="4">
    <source>
        <dbReference type="Proteomes" id="UP000265703"/>
    </source>
</evidence>
<protein>
    <recommendedName>
        <fullName evidence="5">Galactose oxidase</fullName>
    </recommendedName>
</protein>
<organism evidence="3 4">
    <name type="scientific">Glomus cerebriforme</name>
    <dbReference type="NCBI Taxonomy" id="658196"/>
    <lineage>
        <taxon>Eukaryota</taxon>
        <taxon>Fungi</taxon>
        <taxon>Fungi incertae sedis</taxon>
        <taxon>Mucoromycota</taxon>
        <taxon>Glomeromycotina</taxon>
        <taxon>Glomeromycetes</taxon>
        <taxon>Glomerales</taxon>
        <taxon>Glomeraceae</taxon>
        <taxon>Glomus</taxon>
    </lineage>
</organism>
<dbReference type="PANTHER" id="PTHR46093:SF18">
    <property type="entry name" value="FIBRONECTIN TYPE-III DOMAIN-CONTAINING PROTEIN"/>
    <property type="match status" value="1"/>
</dbReference>
<keyword evidence="4" id="KW-1185">Reference proteome</keyword>
<reference evidence="3 4" key="1">
    <citation type="submission" date="2018-06" db="EMBL/GenBank/DDBJ databases">
        <title>Comparative genomics reveals the genomic features of Rhizophagus irregularis, R. cerebriforme, R. diaphanum and Gigaspora rosea, and their symbiotic lifestyle signature.</title>
        <authorList>
            <person name="Morin E."/>
            <person name="San Clemente H."/>
            <person name="Chen E.C.H."/>
            <person name="De La Providencia I."/>
            <person name="Hainaut M."/>
            <person name="Kuo A."/>
            <person name="Kohler A."/>
            <person name="Murat C."/>
            <person name="Tang N."/>
            <person name="Roy S."/>
            <person name="Loubradou J."/>
            <person name="Henrissat B."/>
            <person name="Grigoriev I.V."/>
            <person name="Corradi N."/>
            <person name="Roux C."/>
            <person name="Martin F.M."/>
        </authorList>
    </citation>
    <scope>NUCLEOTIDE SEQUENCE [LARGE SCALE GENOMIC DNA]</scope>
    <source>
        <strain evidence="3 4">DAOM 227022</strain>
    </source>
</reference>
<dbReference type="InterPro" id="IPR015915">
    <property type="entry name" value="Kelch-typ_b-propeller"/>
</dbReference>